<comment type="caution">
    <text evidence="2">The sequence shown here is derived from an EMBL/GenBank/DDBJ whole genome shotgun (WGS) entry which is preliminary data.</text>
</comment>
<keyword evidence="3" id="KW-1185">Reference proteome</keyword>
<dbReference type="AlphaFoldDB" id="L1L5E1"/>
<accession>L1L5E1</accession>
<feature type="region of interest" description="Disordered" evidence="1">
    <location>
        <begin position="1"/>
        <end position="39"/>
    </location>
</feature>
<feature type="compositionally biased region" description="Gly residues" evidence="1">
    <location>
        <begin position="26"/>
        <end position="39"/>
    </location>
</feature>
<dbReference type="Proteomes" id="UP000010411">
    <property type="component" value="Unassembled WGS sequence"/>
</dbReference>
<proteinExistence type="predicted"/>
<organism evidence="2 3">
    <name type="scientific">Streptomyces ipomoeae 91-03</name>
    <dbReference type="NCBI Taxonomy" id="698759"/>
    <lineage>
        <taxon>Bacteria</taxon>
        <taxon>Bacillati</taxon>
        <taxon>Actinomycetota</taxon>
        <taxon>Actinomycetes</taxon>
        <taxon>Kitasatosporales</taxon>
        <taxon>Streptomycetaceae</taxon>
        <taxon>Streptomyces</taxon>
    </lineage>
</organism>
<name>L1L5E1_9ACTN</name>
<evidence type="ECO:0000256" key="1">
    <source>
        <dbReference type="SAM" id="MobiDB-lite"/>
    </source>
</evidence>
<protein>
    <submittedName>
        <fullName evidence="2">Uncharacterized protein</fullName>
    </submittedName>
</protein>
<gene>
    <name evidence="2" type="ORF">STRIP9103_07467</name>
</gene>
<dbReference type="PATRIC" id="fig|698759.3.peg.1637"/>
<evidence type="ECO:0000313" key="2">
    <source>
        <dbReference type="EMBL" id="EKX67813.1"/>
    </source>
</evidence>
<reference evidence="2 3" key="1">
    <citation type="submission" date="2012-11" db="EMBL/GenBank/DDBJ databases">
        <authorList>
            <person name="Huguet-Tapia J.C."/>
            <person name="Durkin A.S."/>
            <person name="Pettis G.S."/>
            <person name="Badger J.H."/>
        </authorList>
    </citation>
    <scope>NUCLEOTIDE SEQUENCE [LARGE SCALE GENOMIC DNA]</scope>
    <source>
        <strain evidence="2 3">91-03</strain>
    </source>
</reference>
<dbReference type="EMBL" id="AEJC01000117">
    <property type="protein sequence ID" value="EKX67813.1"/>
    <property type="molecule type" value="Genomic_DNA"/>
</dbReference>
<sequence>MDGWSVSHVVRHRGTPPNLLTHRASGGSGGGPMGCPGAI</sequence>
<evidence type="ECO:0000313" key="3">
    <source>
        <dbReference type="Proteomes" id="UP000010411"/>
    </source>
</evidence>